<comment type="caution">
    <text evidence="7">The sequence shown here is derived from an EMBL/GenBank/DDBJ whole genome shotgun (WGS) entry which is preliminary data.</text>
</comment>
<reference evidence="8" key="1">
    <citation type="journal article" date="2019" name="Int. J. Syst. Evol. Microbiol.">
        <title>The Global Catalogue of Microorganisms (GCM) 10K type strain sequencing project: providing services to taxonomists for standard genome sequencing and annotation.</title>
        <authorList>
            <consortium name="The Broad Institute Genomics Platform"/>
            <consortium name="The Broad Institute Genome Sequencing Center for Infectious Disease"/>
            <person name="Wu L."/>
            <person name="Ma J."/>
        </authorList>
    </citation>
    <scope>NUCLEOTIDE SEQUENCE [LARGE SCALE GENOMIC DNA]</scope>
    <source>
        <strain evidence="8">KCTC 32998</strain>
    </source>
</reference>
<evidence type="ECO:0000256" key="1">
    <source>
        <dbReference type="ARBA" id="ARBA00005384"/>
    </source>
</evidence>
<evidence type="ECO:0000256" key="4">
    <source>
        <dbReference type="ARBA" id="ARBA00023125"/>
    </source>
</evidence>
<dbReference type="EMBL" id="BMZI01000010">
    <property type="protein sequence ID" value="GHB34350.1"/>
    <property type="molecule type" value="Genomic_DNA"/>
</dbReference>
<keyword evidence="2" id="KW-0663">Pyridoxal phosphate</keyword>
<sequence length="478" mass="52530">MASTSIGDSVRPDPHQATPIYRQLYQRFRAAMLDGRLAPGARVPSVRSLASELNLSRGTVELAYQLLVSEGYLLPRGPAGTIVSPRLPRSPVVASEAATKTPSSVQPTAGALSPPPPLRLGLPSLDAFPAKSWTRLTLEQLRAQAEADLHYPPAAGHPVLREALVSYLGVSRGIVCRPEQIVITNGYRDALGLICQTLLAPEDLGWFEEPGYFIARERLLAAGMRLAPVKVDAGGLDVKAGCREAEQARFAVVTPTHQSPTGVTLTLERRRALLAWASRRQAWIIEDDYDSEFRYRGHPIPALKSLDHDDRVLYTGTFSKVLFPGLRLAYLVVPTTEIARFHAVLARLGHGCPNLSQSVVAEFMAAGHFARHLKRMRALYRQRRELLHEALVRHLGGSVHINLQAGGMHLLAELPEVSNDAIIARRARESGLGGHALSEWYLGRPQRSGLLLSFTNLKDARQTDDLMRRLARIVETTS</sequence>
<dbReference type="InterPro" id="IPR051446">
    <property type="entry name" value="HTH_trans_reg/aminotransferase"/>
</dbReference>
<keyword evidence="4" id="KW-0238">DNA-binding</keyword>
<feature type="domain" description="HTH gntR-type" evidence="6">
    <location>
        <begin position="18"/>
        <end position="86"/>
    </location>
</feature>
<dbReference type="Gene3D" id="3.40.640.10">
    <property type="entry name" value="Type I PLP-dependent aspartate aminotransferase-like (Major domain)"/>
    <property type="match status" value="1"/>
</dbReference>
<gene>
    <name evidence="7" type="ORF">GCM10009038_36840</name>
</gene>
<evidence type="ECO:0000256" key="3">
    <source>
        <dbReference type="ARBA" id="ARBA00023015"/>
    </source>
</evidence>
<protein>
    <submittedName>
        <fullName evidence="7">GntR family transcriptional regulator</fullName>
    </submittedName>
</protein>
<dbReference type="Gene3D" id="1.10.10.10">
    <property type="entry name" value="Winged helix-like DNA-binding domain superfamily/Winged helix DNA-binding domain"/>
    <property type="match status" value="1"/>
</dbReference>
<dbReference type="Proteomes" id="UP000646745">
    <property type="component" value="Unassembled WGS sequence"/>
</dbReference>
<dbReference type="SUPFAM" id="SSF46785">
    <property type="entry name" value="Winged helix' DNA-binding domain"/>
    <property type="match status" value="1"/>
</dbReference>
<evidence type="ECO:0000313" key="7">
    <source>
        <dbReference type="EMBL" id="GHB34350.1"/>
    </source>
</evidence>
<dbReference type="InterPro" id="IPR015421">
    <property type="entry name" value="PyrdxlP-dep_Trfase_major"/>
</dbReference>
<keyword evidence="8" id="KW-1185">Reference proteome</keyword>
<organism evidence="7 8">
    <name type="scientific">Salinicola rhizosphaerae</name>
    <dbReference type="NCBI Taxonomy" id="1443141"/>
    <lineage>
        <taxon>Bacteria</taxon>
        <taxon>Pseudomonadati</taxon>
        <taxon>Pseudomonadota</taxon>
        <taxon>Gammaproteobacteria</taxon>
        <taxon>Oceanospirillales</taxon>
        <taxon>Halomonadaceae</taxon>
        <taxon>Salinicola</taxon>
    </lineage>
</organism>
<dbReference type="InterPro" id="IPR036388">
    <property type="entry name" value="WH-like_DNA-bd_sf"/>
</dbReference>
<evidence type="ECO:0000259" key="6">
    <source>
        <dbReference type="PROSITE" id="PS50949"/>
    </source>
</evidence>
<evidence type="ECO:0000256" key="5">
    <source>
        <dbReference type="ARBA" id="ARBA00023163"/>
    </source>
</evidence>
<dbReference type="SUPFAM" id="SSF53383">
    <property type="entry name" value="PLP-dependent transferases"/>
    <property type="match status" value="1"/>
</dbReference>
<dbReference type="CDD" id="cd07377">
    <property type="entry name" value="WHTH_GntR"/>
    <property type="match status" value="1"/>
</dbReference>
<dbReference type="PROSITE" id="PS50949">
    <property type="entry name" value="HTH_GNTR"/>
    <property type="match status" value="1"/>
</dbReference>
<name>A0ABQ3ELF8_9GAMM</name>
<dbReference type="InterPro" id="IPR036390">
    <property type="entry name" value="WH_DNA-bd_sf"/>
</dbReference>
<evidence type="ECO:0000313" key="8">
    <source>
        <dbReference type="Proteomes" id="UP000646745"/>
    </source>
</evidence>
<dbReference type="SMART" id="SM00345">
    <property type="entry name" value="HTH_GNTR"/>
    <property type="match status" value="1"/>
</dbReference>
<dbReference type="PANTHER" id="PTHR46577">
    <property type="entry name" value="HTH-TYPE TRANSCRIPTIONAL REGULATORY PROTEIN GABR"/>
    <property type="match status" value="1"/>
</dbReference>
<comment type="similarity">
    <text evidence="1">In the C-terminal section; belongs to the class-I pyridoxal-phosphate-dependent aminotransferase family.</text>
</comment>
<dbReference type="PRINTS" id="PR00035">
    <property type="entry name" value="HTHGNTR"/>
</dbReference>
<dbReference type="Pfam" id="PF00392">
    <property type="entry name" value="GntR"/>
    <property type="match status" value="1"/>
</dbReference>
<keyword evidence="3" id="KW-0805">Transcription regulation</keyword>
<keyword evidence="5" id="KW-0804">Transcription</keyword>
<proteinExistence type="inferred from homology"/>
<dbReference type="PANTHER" id="PTHR46577:SF1">
    <property type="entry name" value="HTH-TYPE TRANSCRIPTIONAL REGULATORY PROTEIN GABR"/>
    <property type="match status" value="1"/>
</dbReference>
<accession>A0ABQ3ELF8</accession>
<dbReference type="RefSeq" id="WP_189446217.1">
    <property type="nucleotide sequence ID" value="NZ_BMZI01000010.1"/>
</dbReference>
<dbReference type="InterPro" id="IPR015424">
    <property type="entry name" value="PyrdxlP-dep_Trfase"/>
</dbReference>
<evidence type="ECO:0000256" key="2">
    <source>
        <dbReference type="ARBA" id="ARBA00022898"/>
    </source>
</evidence>
<dbReference type="InterPro" id="IPR000524">
    <property type="entry name" value="Tscrpt_reg_HTH_GntR"/>
</dbReference>
<dbReference type="InterPro" id="IPR004839">
    <property type="entry name" value="Aminotransferase_I/II_large"/>
</dbReference>
<dbReference type="Pfam" id="PF00155">
    <property type="entry name" value="Aminotran_1_2"/>
    <property type="match status" value="1"/>
</dbReference>
<dbReference type="CDD" id="cd00609">
    <property type="entry name" value="AAT_like"/>
    <property type="match status" value="1"/>
</dbReference>